<sequence>MRSARLVLLVLWTLFAAVSAAAAASDLKLQLDADQPVTVKLADGTERELSAAEFEQLAKDKAKERSKLQSEDSTEASEARWQRQRVEEIEAKDPQFALHIDLARRAFAELQRHGYARGYALSGFSELDANAMPAQQKEDYYVELILRARRDPKSGVSASTGTGTRKTKTKDETPLSYEVQLLLDVKKRFSVVAAWELSETEPPRGRKHQRVLKLSIQPSAALLEREAKRDQGKMGGRPKMATWLLAGGVGLVAAGVLVMYHTRNPVPTPRPRRRSSEVWELVDENDQPIKAETEKDKKTK</sequence>
<name>A0A8T1WCX7_9STRA</name>
<protein>
    <recommendedName>
        <fullName evidence="6">RxLR effector protein</fullName>
    </recommendedName>
</protein>
<evidence type="ECO:0000313" key="5">
    <source>
        <dbReference type="Proteomes" id="UP000693981"/>
    </source>
</evidence>
<feature type="region of interest" description="Disordered" evidence="1">
    <location>
        <begin position="263"/>
        <end position="300"/>
    </location>
</feature>
<feature type="transmembrane region" description="Helical" evidence="2">
    <location>
        <begin position="240"/>
        <end position="260"/>
    </location>
</feature>
<keyword evidence="5" id="KW-1185">Reference proteome</keyword>
<reference evidence="4" key="1">
    <citation type="submission" date="2021-02" db="EMBL/GenBank/DDBJ databases">
        <authorList>
            <person name="Palmer J.M."/>
        </authorList>
    </citation>
    <scope>NUCLEOTIDE SEQUENCE</scope>
    <source>
        <strain evidence="4">SCRP23</strain>
    </source>
</reference>
<feature type="compositionally biased region" description="Basic and acidic residues" evidence="1">
    <location>
        <begin position="287"/>
        <end position="300"/>
    </location>
</feature>
<feature type="region of interest" description="Disordered" evidence="1">
    <location>
        <begin position="62"/>
        <end position="81"/>
    </location>
</feature>
<keyword evidence="2" id="KW-0472">Membrane</keyword>
<evidence type="ECO:0000313" key="4">
    <source>
        <dbReference type="EMBL" id="KAG7389499.1"/>
    </source>
</evidence>
<dbReference type="AlphaFoldDB" id="A0A8T1WCX7"/>
<organism evidence="4 5">
    <name type="scientific">Phytophthora boehmeriae</name>
    <dbReference type="NCBI Taxonomy" id="109152"/>
    <lineage>
        <taxon>Eukaryota</taxon>
        <taxon>Sar</taxon>
        <taxon>Stramenopiles</taxon>
        <taxon>Oomycota</taxon>
        <taxon>Peronosporomycetes</taxon>
        <taxon>Peronosporales</taxon>
        <taxon>Peronosporaceae</taxon>
        <taxon>Phytophthora</taxon>
    </lineage>
</organism>
<keyword evidence="2" id="KW-1133">Transmembrane helix</keyword>
<gene>
    <name evidence="4" type="ORF">PHYBOEH_007432</name>
</gene>
<keyword evidence="3" id="KW-0732">Signal</keyword>
<feature type="chain" id="PRO_5035826760" description="RxLR effector protein" evidence="3">
    <location>
        <begin position="24"/>
        <end position="300"/>
    </location>
</feature>
<keyword evidence="2" id="KW-0812">Transmembrane</keyword>
<dbReference type="Proteomes" id="UP000693981">
    <property type="component" value="Unassembled WGS sequence"/>
</dbReference>
<proteinExistence type="predicted"/>
<evidence type="ECO:0000256" key="1">
    <source>
        <dbReference type="SAM" id="MobiDB-lite"/>
    </source>
</evidence>
<evidence type="ECO:0008006" key="6">
    <source>
        <dbReference type="Google" id="ProtNLM"/>
    </source>
</evidence>
<evidence type="ECO:0000256" key="2">
    <source>
        <dbReference type="SAM" id="Phobius"/>
    </source>
</evidence>
<feature type="signal peptide" evidence="3">
    <location>
        <begin position="1"/>
        <end position="23"/>
    </location>
</feature>
<dbReference type="EMBL" id="JAGDFL010000408">
    <property type="protein sequence ID" value="KAG7389499.1"/>
    <property type="molecule type" value="Genomic_DNA"/>
</dbReference>
<comment type="caution">
    <text evidence="4">The sequence shown here is derived from an EMBL/GenBank/DDBJ whole genome shotgun (WGS) entry which is preliminary data.</text>
</comment>
<accession>A0A8T1WCX7</accession>
<dbReference type="OrthoDB" id="166776at2759"/>
<evidence type="ECO:0000256" key="3">
    <source>
        <dbReference type="SAM" id="SignalP"/>
    </source>
</evidence>